<accession>A0AAV9HXD7</accession>
<protein>
    <submittedName>
        <fullName evidence="10">Trans-aconitate 2-methyltransferase</fullName>
    </submittedName>
</protein>
<evidence type="ECO:0000256" key="9">
    <source>
        <dbReference type="ARBA" id="ARBA00047870"/>
    </source>
</evidence>
<comment type="subcellular location">
    <subcellularLocation>
        <location evidence="1">Nucleus</location>
    </subcellularLocation>
</comment>
<sequence length="307" mass="35302">MFASSTGGPANRPLEAFQENGRWYGTFRRGRSMTPVDEAELERLDILHKLFLVLRREALHSAPIVNLANPRILDVGCGTGIWGIDMADKYPTGNVLGIDLNLIQPEFIPSNILFMQKDIEMSWQDMEPGTWDLIHLRTLNGSIASWPAMYSEVYRHLKPYDGHIEHVEIDWTPRTDDPATVIEGTPIDRWANDLFEVMDNYGRSMRLDSNLTKQRLNDAGFTDIREEVMQVPFNAWPSDRHGRELGRWFDLSLRTGYQALSLAPFARGLNRTAAEVNDFVEQVYTQTHKKEFHGYVRVHIFTARKPQ</sequence>
<comment type="catalytic activity">
    <reaction evidence="9">
        <text>L-methionyl-[protein] + S-adenosyl-L-methionine = S-methyl-L-methionyl-[protein] + S-adenosyl-L-homocysteine</text>
        <dbReference type="Rhea" id="RHEA:60560"/>
        <dbReference type="Rhea" id="RHEA-COMP:12313"/>
        <dbReference type="Rhea" id="RHEA-COMP:15592"/>
        <dbReference type="ChEBI" id="CHEBI:16044"/>
        <dbReference type="ChEBI" id="CHEBI:57856"/>
        <dbReference type="ChEBI" id="CHEBI:59789"/>
        <dbReference type="ChEBI" id="CHEBI:142742"/>
    </reaction>
    <physiologicalReaction direction="left-to-right" evidence="9">
        <dbReference type="Rhea" id="RHEA:60561"/>
    </physiologicalReaction>
</comment>
<evidence type="ECO:0000313" key="11">
    <source>
        <dbReference type="Proteomes" id="UP001321749"/>
    </source>
</evidence>
<evidence type="ECO:0000256" key="2">
    <source>
        <dbReference type="ARBA" id="ARBA00022603"/>
    </source>
</evidence>
<comment type="similarity">
    <text evidence="8">Belongs to the methyltransferase superfamily. LaeA methyltransferase family.</text>
</comment>
<keyword evidence="2" id="KW-0489">Methyltransferase</keyword>
<evidence type="ECO:0000256" key="8">
    <source>
        <dbReference type="ARBA" id="ARBA00038158"/>
    </source>
</evidence>
<dbReference type="GO" id="GO:0008168">
    <property type="term" value="F:methyltransferase activity"/>
    <property type="evidence" value="ECO:0007669"/>
    <property type="project" value="UniProtKB-KW"/>
</dbReference>
<proteinExistence type="inferred from homology"/>
<keyword evidence="4" id="KW-0949">S-adenosyl-L-methionine</keyword>
<reference evidence="10" key="2">
    <citation type="submission" date="2023-06" db="EMBL/GenBank/DDBJ databases">
        <authorList>
            <consortium name="Lawrence Berkeley National Laboratory"/>
            <person name="Mondo S.J."/>
            <person name="Hensen N."/>
            <person name="Bonometti L."/>
            <person name="Westerberg I."/>
            <person name="Brannstrom I.O."/>
            <person name="Guillou S."/>
            <person name="Cros-Aarteil S."/>
            <person name="Calhoun S."/>
            <person name="Haridas S."/>
            <person name="Kuo A."/>
            <person name="Pangilinan J."/>
            <person name="Riley R."/>
            <person name="Labutti K."/>
            <person name="Andreopoulos B."/>
            <person name="Lipzen A."/>
            <person name="Chen C."/>
            <person name="Yanf M."/>
            <person name="Daum C."/>
            <person name="Ng V."/>
            <person name="Clum A."/>
            <person name="Steindorff A."/>
            <person name="Ohm R."/>
            <person name="Martin F."/>
            <person name="Silar P."/>
            <person name="Natvig D."/>
            <person name="Lalanne C."/>
            <person name="Gautier V."/>
            <person name="Ament-Velasquez S.L."/>
            <person name="Kruys A."/>
            <person name="Hutchinson M.I."/>
            <person name="Powell A.J."/>
            <person name="Barry K."/>
            <person name="Miller A.N."/>
            <person name="Grigoriev I.V."/>
            <person name="Debuchy R."/>
            <person name="Gladieux P."/>
            <person name="Thoren M.H."/>
            <person name="Johannesson H."/>
        </authorList>
    </citation>
    <scope>NUCLEOTIDE SEQUENCE</scope>
    <source>
        <strain evidence="10">PSN324</strain>
    </source>
</reference>
<keyword evidence="3" id="KW-0808">Transferase</keyword>
<evidence type="ECO:0000256" key="4">
    <source>
        <dbReference type="ARBA" id="ARBA00022691"/>
    </source>
</evidence>
<reference evidence="10" key="1">
    <citation type="journal article" date="2023" name="Mol. Phylogenet. Evol.">
        <title>Genome-scale phylogeny and comparative genomics of the fungal order Sordariales.</title>
        <authorList>
            <person name="Hensen N."/>
            <person name="Bonometti L."/>
            <person name="Westerberg I."/>
            <person name="Brannstrom I.O."/>
            <person name="Guillou S."/>
            <person name="Cros-Aarteil S."/>
            <person name="Calhoun S."/>
            <person name="Haridas S."/>
            <person name="Kuo A."/>
            <person name="Mondo S."/>
            <person name="Pangilinan J."/>
            <person name="Riley R."/>
            <person name="LaButti K."/>
            <person name="Andreopoulos B."/>
            <person name="Lipzen A."/>
            <person name="Chen C."/>
            <person name="Yan M."/>
            <person name="Daum C."/>
            <person name="Ng V."/>
            <person name="Clum A."/>
            <person name="Steindorff A."/>
            <person name="Ohm R.A."/>
            <person name="Martin F."/>
            <person name="Silar P."/>
            <person name="Natvig D.O."/>
            <person name="Lalanne C."/>
            <person name="Gautier V."/>
            <person name="Ament-Velasquez S.L."/>
            <person name="Kruys A."/>
            <person name="Hutchinson M.I."/>
            <person name="Powell A.J."/>
            <person name="Barry K."/>
            <person name="Miller A.N."/>
            <person name="Grigoriev I.V."/>
            <person name="Debuchy R."/>
            <person name="Gladieux P."/>
            <person name="Hiltunen Thoren M."/>
            <person name="Johannesson H."/>
        </authorList>
    </citation>
    <scope>NUCLEOTIDE SEQUENCE</scope>
    <source>
        <strain evidence="10">PSN324</strain>
    </source>
</reference>
<name>A0AAV9HXD7_9PEZI</name>
<evidence type="ECO:0000256" key="1">
    <source>
        <dbReference type="ARBA" id="ARBA00004123"/>
    </source>
</evidence>
<dbReference type="AlphaFoldDB" id="A0AAV9HXD7"/>
<evidence type="ECO:0000313" key="10">
    <source>
        <dbReference type="EMBL" id="KAK4465512.1"/>
    </source>
</evidence>
<dbReference type="CDD" id="cd02440">
    <property type="entry name" value="AdoMet_MTases"/>
    <property type="match status" value="1"/>
</dbReference>
<dbReference type="GO" id="GO:0032259">
    <property type="term" value="P:methylation"/>
    <property type="evidence" value="ECO:0007669"/>
    <property type="project" value="UniProtKB-KW"/>
</dbReference>
<keyword evidence="11" id="KW-1185">Reference proteome</keyword>
<dbReference type="GO" id="GO:0005634">
    <property type="term" value="C:nucleus"/>
    <property type="evidence" value="ECO:0007669"/>
    <property type="project" value="UniProtKB-SubCell"/>
</dbReference>
<evidence type="ECO:0000256" key="5">
    <source>
        <dbReference type="ARBA" id="ARBA00023015"/>
    </source>
</evidence>
<keyword evidence="5" id="KW-0805">Transcription regulation</keyword>
<dbReference type="SUPFAM" id="SSF53335">
    <property type="entry name" value="S-adenosyl-L-methionine-dependent methyltransferases"/>
    <property type="match status" value="1"/>
</dbReference>
<keyword evidence="6" id="KW-0804">Transcription</keyword>
<dbReference type="Gene3D" id="3.40.50.150">
    <property type="entry name" value="Vaccinia Virus protein VP39"/>
    <property type="match status" value="1"/>
</dbReference>
<dbReference type="Pfam" id="PF13489">
    <property type="entry name" value="Methyltransf_23"/>
    <property type="match status" value="1"/>
</dbReference>
<evidence type="ECO:0000256" key="6">
    <source>
        <dbReference type="ARBA" id="ARBA00023163"/>
    </source>
</evidence>
<dbReference type="EMBL" id="MU864939">
    <property type="protein sequence ID" value="KAK4465512.1"/>
    <property type="molecule type" value="Genomic_DNA"/>
</dbReference>
<dbReference type="InterPro" id="IPR029063">
    <property type="entry name" value="SAM-dependent_MTases_sf"/>
</dbReference>
<dbReference type="Proteomes" id="UP001321749">
    <property type="component" value="Unassembled WGS sequence"/>
</dbReference>
<evidence type="ECO:0000256" key="7">
    <source>
        <dbReference type="ARBA" id="ARBA00023242"/>
    </source>
</evidence>
<organism evidence="10 11">
    <name type="scientific">Cladorrhinum samala</name>
    <dbReference type="NCBI Taxonomy" id="585594"/>
    <lineage>
        <taxon>Eukaryota</taxon>
        <taxon>Fungi</taxon>
        <taxon>Dikarya</taxon>
        <taxon>Ascomycota</taxon>
        <taxon>Pezizomycotina</taxon>
        <taxon>Sordariomycetes</taxon>
        <taxon>Sordariomycetidae</taxon>
        <taxon>Sordariales</taxon>
        <taxon>Podosporaceae</taxon>
        <taxon>Cladorrhinum</taxon>
    </lineage>
</organism>
<dbReference type="PANTHER" id="PTHR43591:SF30">
    <property type="entry name" value="PROTEIN-METHIONINE METHYLTRANSFERASE LAEA"/>
    <property type="match status" value="1"/>
</dbReference>
<comment type="caution">
    <text evidence="10">The sequence shown here is derived from an EMBL/GenBank/DDBJ whole genome shotgun (WGS) entry which is preliminary data.</text>
</comment>
<dbReference type="PANTHER" id="PTHR43591">
    <property type="entry name" value="METHYLTRANSFERASE"/>
    <property type="match status" value="1"/>
</dbReference>
<gene>
    <name evidence="10" type="ORF">QBC42DRAFT_168860</name>
</gene>
<keyword evidence="7" id="KW-0539">Nucleus</keyword>
<evidence type="ECO:0000256" key="3">
    <source>
        <dbReference type="ARBA" id="ARBA00022679"/>
    </source>
</evidence>